<feature type="domain" description="Endonuclease/exonuclease/phosphatase" evidence="1">
    <location>
        <begin position="5"/>
        <end position="274"/>
    </location>
</feature>
<organism evidence="2 3">
    <name type="scientific">Acrasis kona</name>
    <dbReference type="NCBI Taxonomy" id="1008807"/>
    <lineage>
        <taxon>Eukaryota</taxon>
        <taxon>Discoba</taxon>
        <taxon>Heterolobosea</taxon>
        <taxon>Tetramitia</taxon>
        <taxon>Eutetramitia</taxon>
        <taxon>Acrasidae</taxon>
        <taxon>Acrasis</taxon>
    </lineage>
</organism>
<dbReference type="AlphaFoldDB" id="A0AAW2ZFF7"/>
<dbReference type="Pfam" id="PF03372">
    <property type="entry name" value="Exo_endo_phos"/>
    <property type="match status" value="1"/>
</dbReference>
<dbReference type="GO" id="GO:0003824">
    <property type="term" value="F:catalytic activity"/>
    <property type="evidence" value="ECO:0007669"/>
    <property type="project" value="InterPro"/>
</dbReference>
<dbReference type="PANTHER" id="PTHR14859">
    <property type="entry name" value="CALCOFLUOR WHITE HYPERSENSITIVE PROTEIN PRECURSOR"/>
    <property type="match status" value="1"/>
</dbReference>
<evidence type="ECO:0000259" key="1">
    <source>
        <dbReference type="Pfam" id="PF03372"/>
    </source>
</evidence>
<sequence>MKILHWNILDGCEDVQRRKRLLSSIKLLNCDVVCLNELNGWHDNNTMKQISLLCGYKYNFVLNTSHSGHSVGVMSKLDFELHQTNQDECSEDRPFWHGLLHIKIKGSPGLHLFITHLTPTSALKRMRECEEIVKRTDSVSANNEPLLLLGDLNTLSPHDSSHYDQNLLVQSLLSKSNSQSLTEKFLKHQDGKIAIDYDPMNILLSQGQLKDLSHCYFDGRFMSTVPTKMNYDASHATEMRLDYIMCNQKYSDSYYKSTIIQVLKGDEFQITSDHLPLMITFDL</sequence>
<dbReference type="InterPro" id="IPR005135">
    <property type="entry name" value="Endo/exonuclease/phosphatase"/>
</dbReference>
<dbReference type="GO" id="GO:0006506">
    <property type="term" value="P:GPI anchor biosynthetic process"/>
    <property type="evidence" value="ECO:0007669"/>
    <property type="project" value="TreeGrafter"/>
</dbReference>
<dbReference type="InterPro" id="IPR036691">
    <property type="entry name" value="Endo/exonu/phosph_ase_sf"/>
</dbReference>
<dbReference type="Gene3D" id="3.60.10.10">
    <property type="entry name" value="Endonuclease/exonuclease/phosphatase"/>
    <property type="match status" value="1"/>
</dbReference>
<dbReference type="SUPFAM" id="SSF56219">
    <property type="entry name" value="DNase I-like"/>
    <property type="match status" value="1"/>
</dbReference>
<name>A0AAW2ZFF7_9EUKA</name>
<gene>
    <name evidence="2" type="ORF">AKO1_008953</name>
</gene>
<accession>A0AAW2ZFF7</accession>
<protein>
    <recommendedName>
        <fullName evidence="1">Endonuclease/exonuclease/phosphatase domain-containing protein</fullName>
    </recommendedName>
</protein>
<evidence type="ECO:0000313" key="3">
    <source>
        <dbReference type="Proteomes" id="UP001431209"/>
    </source>
</evidence>
<dbReference type="InterPro" id="IPR051916">
    <property type="entry name" value="GPI-anchor_lipid_remodeler"/>
</dbReference>
<dbReference type="PANTHER" id="PTHR14859:SF1">
    <property type="entry name" value="PGAP2-INTERACTING PROTEIN"/>
    <property type="match status" value="1"/>
</dbReference>
<dbReference type="EMBL" id="JAOPGA020001408">
    <property type="protein sequence ID" value="KAL0488104.1"/>
    <property type="molecule type" value="Genomic_DNA"/>
</dbReference>
<keyword evidence="3" id="KW-1185">Reference proteome</keyword>
<evidence type="ECO:0000313" key="2">
    <source>
        <dbReference type="EMBL" id="KAL0488104.1"/>
    </source>
</evidence>
<reference evidence="2 3" key="1">
    <citation type="submission" date="2024-03" db="EMBL/GenBank/DDBJ databases">
        <title>The Acrasis kona genome and developmental transcriptomes reveal deep origins of eukaryotic multicellular pathways.</title>
        <authorList>
            <person name="Sheikh S."/>
            <person name="Fu C.-J."/>
            <person name="Brown M.W."/>
            <person name="Baldauf S.L."/>
        </authorList>
    </citation>
    <scope>NUCLEOTIDE SEQUENCE [LARGE SCALE GENOMIC DNA]</scope>
    <source>
        <strain evidence="2 3">ATCC MYA-3509</strain>
    </source>
</reference>
<dbReference type="Proteomes" id="UP001431209">
    <property type="component" value="Unassembled WGS sequence"/>
</dbReference>
<comment type="caution">
    <text evidence="2">The sequence shown here is derived from an EMBL/GenBank/DDBJ whole genome shotgun (WGS) entry which is preliminary data.</text>
</comment>
<proteinExistence type="predicted"/>
<dbReference type="GO" id="GO:0016020">
    <property type="term" value="C:membrane"/>
    <property type="evidence" value="ECO:0007669"/>
    <property type="project" value="GOC"/>
</dbReference>